<evidence type="ECO:0000313" key="1">
    <source>
        <dbReference type="EMBL" id="MFC4632487.1"/>
    </source>
</evidence>
<sequence length="290" mass="33252">MEYHSDRFTDHSLLIHKGSKLVAVLPANVLANQLYSHQGLTYGGLVLSPKVKLVDVIEISQILLKHLHDQGITKLHLKELPPFYSSLPSEEMAYALQLLKASCIRVDTASVIDYRNRLSIQSNRVEGVKKAQKQGLRIAETPNFKEFWNEILLPNLEKRHDATPTHTLKEIQSLHAKFPKNIRQFNVYKEDQIVAGATIFETKTTAHVQYISANAQKQELGALDFLFEQLITDTFAGKWYFDFGISNEQQGQKLNKGLSYWKECFGARTFVHRFYEIETANHHLLNDVFL</sequence>
<dbReference type="EMBL" id="JBHSFV010000001">
    <property type="protein sequence ID" value="MFC4632487.1"/>
    <property type="molecule type" value="Genomic_DNA"/>
</dbReference>
<organism evidence="1 2">
    <name type="scientific">Dokdonia ponticola</name>
    <dbReference type="NCBI Taxonomy" id="2041041"/>
    <lineage>
        <taxon>Bacteria</taxon>
        <taxon>Pseudomonadati</taxon>
        <taxon>Bacteroidota</taxon>
        <taxon>Flavobacteriia</taxon>
        <taxon>Flavobacteriales</taxon>
        <taxon>Flavobacteriaceae</taxon>
        <taxon>Dokdonia</taxon>
    </lineage>
</organism>
<protein>
    <submittedName>
        <fullName evidence="1">GNAT family N-acetyltransferase</fullName>
    </submittedName>
</protein>
<keyword evidence="2" id="KW-1185">Reference proteome</keyword>
<dbReference type="RefSeq" id="WP_379976686.1">
    <property type="nucleotide sequence ID" value="NZ_JBHSFV010000001.1"/>
</dbReference>
<gene>
    <name evidence="1" type="ORF">ACFO3O_01100</name>
</gene>
<name>A0ABV9HRJ2_9FLAO</name>
<dbReference type="Proteomes" id="UP001596043">
    <property type="component" value="Unassembled WGS sequence"/>
</dbReference>
<proteinExistence type="predicted"/>
<dbReference type="Gene3D" id="3.40.630.30">
    <property type="match status" value="1"/>
</dbReference>
<accession>A0ABV9HRJ2</accession>
<reference evidence="2" key="1">
    <citation type="journal article" date="2019" name="Int. J. Syst. Evol. Microbiol.">
        <title>The Global Catalogue of Microorganisms (GCM) 10K type strain sequencing project: providing services to taxonomists for standard genome sequencing and annotation.</title>
        <authorList>
            <consortium name="The Broad Institute Genomics Platform"/>
            <consortium name="The Broad Institute Genome Sequencing Center for Infectious Disease"/>
            <person name="Wu L."/>
            <person name="Ma J."/>
        </authorList>
    </citation>
    <scope>NUCLEOTIDE SEQUENCE [LARGE SCALE GENOMIC DNA]</scope>
    <source>
        <strain evidence="2">YJ-61-S</strain>
    </source>
</reference>
<evidence type="ECO:0000313" key="2">
    <source>
        <dbReference type="Proteomes" id="UP001596043"/>
    </source>
</evidence>
<comment type="caution">
    <text evidence="1">The sequence shown here is derived from an EMBL/GenBank/DDBJ whole genome shotgun (WGS) entry which is preliminary data.</text>
</comment>
<dbReference type="SUPFAM" id="SSF55729">
    <property type="entry name" value="Acyl-CoA N-acyltransferases (Nat)"/>
    <property type="match status" value="1"/>
</dbReference>
<dbReference type="InterPro" id="IPR016181">
    <property type="entry name" value="Acyl_CoA_acyltransferase"/>
</dbReference>